<dbReference type="PANTHER" id="PTHR15837:SF0">
    <property type="entry name" value="RAN GUANINE NUCLEOTIDE RELEASE FACTOR"/>
    <property type="match status" value="1"/>
</dbReference>
<proteinExistence type="inferred from homology"/>
<dbReference type="EMBL" id="LAZP02000004">
    <property type="protein sequence ID" value="PFH63304.1"/>
    <property type="molecule type" value="Genomic_DNA"/>
</dbReference>
<gene>
    <name evidence="5" type="ORF">XA68_14956</name>
</gene>
<evidence type="ECO:0000256" key="4">
    <source>
        <dbReference type="SAM" id="MobiDB-lite"/>
    </source>
</evidence>
<feature type="region of interest" description="Disordered" evidence="4">
    <location>
        <begin position="1"/>
        <end position="22"/>
    </location>
</feature>
<dbReference type="AlphaFoldDB" id="A0A2A9PQF3"/>
<dbReference type="Proteomes" id="UP000037136">
    <property type="component" value="Unassembled WGS sequence"/>
</dbReference>
<protein>
    <submittedName>
        <fullName evidence="5">Uncharacterized protein</fullName>
    </submittedName>
</protein>
<dbReference type="InterPro" id="IPR007681">
    <property type="entry name" value="Mog1"/>
</dbReference>
<evidence type="ECO:0000256" key="3">
    <source>
        <dbReference type="ARBA" id="ARBA00022927"/>
    </source>
</evidence>
<dbReference type="GO" id="GO:0006606">
    <property type="term" value="P:protein import into nucleus"/>
    <property type="evidence" value="ECO:0007669"/>
    <property type="project" value="TreeGrafter"/>
</dbReference>
<dbReference type="GO" id="GO:0005634">
    <property type="term" value="C:nucleus"/>
    <property type="evidence" value="ECO:0007669"/>
    <property type="project" value="TreeGrafter"/>
</dbReference>
<sequence length="251" mass="27385">MASCTANSKSSSSYSSDESDWIQPRGLIESSASSITRPARGSLSLPEAEIQSDTDTMPYRCTPLYGGALVCDLPDNFADVSKIRQVPDNQEVWIDKDGFTSIIFDITERVGGPGSGPEIDGRAISTHLEDMVGTDIGSVKIWNTAETEFTRLESKPPAYTLIATQTPNVVSRVQASAPDFTAIIMTVLRLERCKTDILITINVPHIKGEYDEGDVDLELGKQGKLMGNAVEYSASIWESLKIKDWSLFGEP</sequence>
<dbReference type="Gene3D" id="3.40.1000.10">
    <property type="entry name" value="Mog1/PsbP, alpha/beta/alpha sandwich"/>
    <property type="match status" value="1"/>
</dbReference>
<dbReference type="SUPFAM" id="SSF55724">
    <property type="entry name" value="Mog1p/PsbP-like"/>
    <property type="match status" value="1"/>
</dbReference>
<dbReference type="InterPro" id="IPR016123">
    <property type="entry name" value="Mog1/PsbP_a/b/a-sand"/>
</dbReference>
<comment type="caution">
    <text evidence="5">The sequence shown here is derived from an EMBL/GenBank/DDBJ whole genome shotgun (WGS) entry which is preliminary data.</text>
</comment>
<feature type="compositionally biased region" description="Low complexity" evidence="4">
    <location>
        <begin position="1"/>
        <end position="16"/>
    </location>
</feature>
<dbReference type="STRING" id="268505.A0A2A9PQF3"/>
<reference evidence="5 6" key="1">
    <citation type="journal article" date="2015" name="BMC Genomics">
        <title>Gene expression during zombie ant biting behavior reflects the complexity underlying fungal parasitic behavioral manipulation.</title>
        <authorList>
            <person name="de Bekker C."/>
            <person name="Ohm R.A."/>
            <person name="Loreto R.G."/>
            <person name="Sebastian A."/>
            <person name="Albert I."/>
            <person name="Merrow M."/>
            <person name="Brachmann A."/>
            <person name="Hughes D.P."/>
        </authorList>
    </citation>
    <scope>NUCLEOTIDE SEQUENCE [LARGE SCALE GENOMIC DNA]</scope>
    <source>
        <strain evidence="5 6">SC16a</strain>
    </source>
</reference>
<name>A0A2A9PQF3_OPHUN</name>
<dbReference type="GO" id="GO:0031267">
    <property type="term" value="F:small GTPase binding"/>
    <property type="evidence" value="ECO:0007669"/>
    <property type="project" value="TreeGrafter"/>
</dbReference>
<keyword evidence="3" id="KW-0653">Protein transport</keyword>
<evidence type="ECO:0000313" key="5">
    <source>
        <dbReference type="EMBL" id="PFH63304.1"/>
    </source>
</evidence>
<comment type="similarity">
    <text evidence="1">Belongs to the MOG1 family.</text>
</comment>
<accession>A0A2A9PQF3</accession>
<keyword evidence="2" id="KW-0813">Transport</keyword>
<dbReference type="Pfam" id="PF04603">
    <property type="entry name" value="Mog1"/>
    <property type="match status" value="1"/>
</dbReference>
<dbReference type="GO" id="GO:0005085">
    <property type="term" value="F:guanyl-nucleotide exchange factor activity"/>
    <property type="evidence" value="ECO:0007669"/>
    <property type="project" value="TreeGrafter"/>
</dbReference>
<evidence type="ECO:0000313" key="6">
    <source>
        <dbReference type="Proteomes" id="UP000037136"/>
    </source>
</evidence>
<organism evidence="5 6">
    <name type="scientific">Ophiocordyceps unilateralis</name>
    <name type="common">Zombie-ant fungus</name>
    <name type="synonym">Torrubia unilateralis</name>
    <dbReference type="NCBI Taxonomy" id="268505"/>
    <lineage>
        <taxon>Eukaryota</taxon>
        <taxon>Fungi</taxon>
        <taxon>Dikarya</taxon>
        <taxon>Ascomycota</taxon>
        <taxon>Pezizomycotina</taxon>
        <taxon>Sordariomycetes</taxon>
        <taxon>Hypocreomycetidae</taxon>
        <taxon>Hypocreales</taxon>
        <taxon>Ophiocordycipitaceae</taxon>
        <taxon>Ophiocordyceps</taxon>
    </lineage>
</organism>
<evidence type="ECO:0000256" key="1">
    <source>
        <dbReference type="ARBA" id="ARBA00010307"/>
    </source>
</evidence>
<reference evidence="5 6" key="2">
    <citation type="journal article" date="2017" name="Sci. Rep.">
        <title>Ant-infecting Ophiocordyceps genomes reveal a high diversity of potential behavioral manipulation genes and a possible major role for enterotoxins.</title>
        <authorList>
            <person name="de Bekker C."/>
            <person name="Ohm R.A."/>
            <person name="Evans H.C."/>
            <person name="Brachmann A."/>
            <person name="Hughes D.P."/>
        </authorList>
    </citation>
    <scope>NUCLEOTIDE SEQUENCE [LARGE SCALE GENOMIC DNA]</scope>
    <source>
        <strain evidence="5 6">SC16a</strain>
    </source>
</reference>
<keyword evidence="6" id="KW-1185">Reference proteome</keyword>
<dbReference type="PANTHER" id="PTHR15837">
    <property type="entry name" value="RAN GUANINE NUCLEOTIDE RELEASE FACTOR"/>
    <property type="match status" value="1"/>
</dbReference>
<dbReference type="OrthoDB" id="10255285at2759"/>
<evidence type="ECO:0000256" key="2">
    <source>
        <dbReference type="ARBA" id="ARBA00022448"/>
    </source>
</evidence>